<accession>A0ABR1KCV0</accession>
<feature type="compositionally biased region" description="Low complexity" evidence="2">
    <location>
        <begin position="365"/>
        <end position="382"/>
    </location>
</feature>
<feature type="compositionally biased region" description="Basic and acidic residues" evidence="2">
    <location>
        <begin position="1"/>
        <end position="12"/>
    </location>
</feature>
<feature type="region of interest" description="Disordered" evidence="2">
    <location>
        <begin position="354"/>
        <end position="423"/>
    </location>
</feature>
<dbReference type="Proteomes" id="UP001363622">
    <property type="component" value="Unassembled WGS sequence"/>
</dbReference>
<evidence type="ECO:0000256" key="2">
    <source>
        <dbReference type="SAM" id="MobiDB-lite"/>
    </source>
</evidence>
<evidence type="ECO:0000256" key="1">
    <source>
        <dbReference type="SAM" id="Coils"/>
    </source>
</evidence>
<proteinExistence type="predicted"/>
<feature type="region of interest" description="Disordered" evidence="2">
    <location>
        <begin position="1"/>
        <end position="75"/>
    </location>
</feature>
<organism evidence="3 4">
    <name type="scientific">Phyllosticta citriasiana</name>
    <dbReference type="NCBI Taxonomy" id="595635"/>
    <lineage>
        <taxon>Eukaryota</taxon>
        <taxon>Fungi</taxon>
        <taxon>Dikarya</taxon>
        <taxon>Ascomycota</taxon>
        <taxon>Pezizomycotina</taxon>
        <taxon>Dothideomycetes</taxon>
        <taxon>Dothideomycetes incertae sedis</taxon>
        <taxon>Botryosphaeriales</taxon>
        <taxon>Phyllostictaceae</taxon>
        <taxon>Phyllosticta</taxon>
    </lineage>
</organism>
<keyword evidence="1" id="KW-0175">Coiled coil</keyword>
<gene>
    <name evidence="3" type="ORF">IWZ03DRAFT_362400</name>
</gene>
<comment type="caution">
    <text evidence="3">The sequence shown here is derived from an EMBL/GenBank/DDBJ whole genome shotgun (WGS) entry which is preliminary data.</text>
</comment>
<evidence type="ECO:0000313" key="4">
    <source>
        <dbReference type="Proteomes" id="UP001363622"/>
    </source>
</evidence>
<evidence type="ECO:0000313" key="3">
    <source>
        <dbReference type="EMBL" id="KAK7511990.1"/>
    </source>
</evidence>
<keyword evidence="4" id="KW-1185">Reference proteome</keyword>
<reference evidence="3 4" key="1">
    <citation type="submission" date="2024-04" db="EMBL/GenBank/DDBJ databases">
        <title>Phyllosticta paracitricarpa is synonymous to the EU quarantine fungus P. citricarpa based on phylogenomic analyses.</title>
        <authorList>
            <consortium name="Lawrence Berkeley National Laboratory"/>
            <person name="Van Ingen-Buijs V.A."/>
            <person name="Van Westerhoven A.C."/>
            <person name="Haridas S."/>
            <person name="Skiadas P."/>
            <person name="Martin F."/>
            <person name="Groenewald J.Z."/>
            <person name="Crous P.W."/>
            <person name="Seidl M.F."/>
        </authorList>
    </citation>
    <scope>NUCLEOTIDE SEQUENCE [LARGE SCALE GENOMIC DNA]</scope>
    <source>
        <strain evidence="3 4">CBS 123371</strain>
    </source>
</reference>
<name>A0ABR1KCV0_9PEZI</name>
<dbReference type="EMBL" id="JBBPHU010000011">
    <property type="protein sequence ID" value="KAK7511990.1"/>
    <property type="molecule type" value="Genomic_DNA"/>
</dbReference>
<sequence length="464" mass="50100">MATHEAQPKTDQADQSDPSDDTPQAADQFDQSDDDAMKGSSRHRSSRIDQQPSPKQKAHEKQQQPSEAQAKPPNHNNLVKWIVVSDAPDYASVVAKFSNAKGYPVLPRSPKYLEKFGARELRIGLKCLRKMNDAAREENGKLEAEAQALGCADGEASSAMELEQQHVEEGPNTPKAIEDADRSMQLDVESKNSLIAILHFNLSFYRSKVLPFIQACLIAEGRLHSLAASTPVALPFPGGVYNTFASAQQRSAAKAAYDIAYAGALPQEACDAAARRRLDLIKNSDDDAAVNLATSLEMPTNDSINANTTPRAPDVSSSASPVVVSAALDVMDLDEDDGADADVAHINTTAAASKHLDNRAETPITTPRAAADTASTTDTSTPKPNSAAALSTTRTLPPASTPMPSLRRSVRSSTSKVADEAQPTPLKRLSVWEMQREILRLCAQRERCVARNEVLREWLRGARG</sequence>
<feature type="coiled-coil region" evidence="1">
    <location>
        <begin position="118"/>
        <end position="152"/>
    </location>
</feature>
<protein>
    <submittedName>
        <fullName evidence="3">Uncharacterized protein</fullName>
    </submittedName>
</protein>